<dbReference type="Proteomes" id="UP000321548">
    <property type="component" value="Unassembled WGS sequence"/>
</dbReference>
<protein>
    <recommendedName>
        <fullName evidence="2">Universal stress protein</fullName>
    </recommendedName>
</protein>
<keyword evidence="2" id="KW-0963">Cytoplasm</keyword>
<dbReference type="PIRSF" id="PIRSF006276">
    <property type="entry name" value="UspA"/>
    <property type="match status" value="1"/>
</dbReference>
<reference evidence="4 5" key="1">
    <citation type="submission" date="2019-06" db="EMBL/GenBank/DDBJ databases">
        <title>Quisquiliibacterium sp. nov., isolated from a maize field.</title>
        <authorList>
            <person name="Lin S.-Y."/>
            <person name="Tsai C.-F."/>
            <person name="Young C.-C."/>
        </authorList>
    </citation>
    <scope>NUCLEOTIDE SEQUENCE [LARGE SCALE GENOMIC DNA]</scope>
    <source>
        <strain evidence="4 5">CC-CFT501</strain>
    </source>
</reference>
<comment type="subcellular location">
    <subcellularLocation>
        <location evidence="2">Cytoplasm</location>
    </subcellularLocation>
</comment>
<keyword evidence="5" id="KW-1185">Reference proteome</keyword>
<dbReference type="InterPro" id="IPR014729">
    <property type="entry name" value="Rossmann-like_a/b/a_fold"/>
</dbReference>
<comment type="similarity">
    <text evidence="1 2">Belongs to the universal stress protein A family.</text>
</comment>
<dbReference type="Gene3D" id="3.40.50.620">
    <property type="entry name" value="HUPs"/>
    <property type="match status" value="1"/>
</dbReference>
<dbReference type="CDD" id="cd00293">
    <property type="entry name" value="USP-like"/>
    <property type="match status" value="1"/>
</dbReference>
<name>A0A5C8NLK4_9BURK</name>
<evidence type="ECO:0000313" key="5">
    <source>
        <dbReference type="Proteomes" id="UP000321548"/>
    </source>
</evidence>
<dbReference type="InterPro" id="IPR006015">
    <property type="entry name" value="Universal_stress_UspA"/>
</dbReference>
<evidence type="ECO:0000256" key="2">
    <source>
        <dbReference type="PIRNR" id="PIRNR006276"/>
    </source>
</evidence>
<dbReference type="GO" id="GO:0005737">
    <property type="term" value="C:cytoplasm"/>
    <property type="evidence" value="ECO:0007669"/>
    <property type="project" value="UniProtKB-SubCell"/>
</dbReference>
<gene>
    <name evidence="4" type="ORF">FHP08_18115</name>
</gene>
<dbReference type="PANTHER" id="PTHR46268">
    <property type="entry name" value="STRESS RESPONSE PROTEIN NHAX"/>
    <property type="match status" value="1"/>
</dbReference>
<dbReference type="RefSeq" id="WP_147705919.1">
    <property type="nucleotide sequence ID" value="NZ_VDUY01000011.1"/>
</dbReference>
<feature type="domain" description="UspA" evidence="3">
    <location>
        <begin position="1"/>
        <end position="147"/>
    </location>
</feature>
<evidence type="ECO:0000313" key="4">
    <source>
        <dbReference type="EMBL" id="TXL61785.1"/>
    </source>
</evidence>
<accession>A0A5C8NLK4</accession>
<dbReference type="PRINTS" id="PR01438">
    <property type="entry name" value="UNVRSLSTRESS"/>
</dbReference>
<dbReference type="AlphaFoldDB" id="A0A5C8NLK4"/>
<dbReference type="Pfam" id="PF00582">
    <property type="entry name" value="Usp"/>
    <property type="match status" value="1"/>
</dbReference>
<dbReference type="InterPro" id="IPR006016">
    <property type="entry name" value="UspA"/>
</dbReference>
<evidence type="ECO:0000259" key="3">
    <source>
        <dbReference type="Pfam" id="PF00582"/>
    </source>
</evidence>
<organism evidence="4 5">
    <name type="scientific">Zeimonas arvi</name>
    <dbReference type="NCBI Taxonomy" id="2498847"/>
    <lineage>
        <taxon>Bacteria</taxon>
        <taxon>Pseudomonadati</taxon>
        <taxon>Pseudomonadota</taxon>
        <taxon>Betaproteobacteria</taxon>
        <taxon>Burkholderiales</taxon>
        <taxon>Burkholderiaceae</taxon>
        <taxon>Zeimonas</taxon>
    </lineage>
</organism>
<comment type="caution">
    <text evidence="4">The sequence shown here is derived from an EMBL/GenBank/DDBJ whole genome shotgun (WGS) entry which is preliminary data.</text>
</comment>
<dbReference type="OrthoDB" id="5295044at2"/>
<dbReference type="PANTHER" id="PTHR46268:SF15">
    <property type="entry name" value="UNIVERSAL STRESS PROTEIN HP_0031"/>
    <property type="match status" value="1"/>
</dbReference>
<evidence type="ECO:0000256" key="1">
    <source>
        <dbReference type="ARBA" id="ARBA00008791"/>
    </source>
</evidence>
<dbReference type="EMBL" id="VDUY01000011">
    <property type="protein sequence ID" value="TXL61785.1"/>
    <property type="molecule type" value="Genomic_DNA"/>
</dbReference>
<sequence>MYKHILVPTDGSDLSNEAVAKAIQFAKETGAKLTVLHVMPEYIPPAFAEFPAAGQASFAEFMKATEETAKTVLGEARKSADGAGVGCETVSIRHTQPYRAIIDLARDKACDLIFMSSHGRRGLSALVLGSETNKVLTHSSIPVLVFR</sequence>
<dbReference type="SUPFAM" id="SSF52402">
    <property type="entry name" value="Adenine nucleotide alpha hydrolases-like"/>
    <property type="match status" value="1"/>
</dbReference>
<proteinExistence type="inferred from homology"/>